<dbReference type="PANTHER" id="PTHR48105">
    <property type="entry name" value="THIOREDOXIN REDUCTASE 1-RELATED-RELATED"/>
    <property type="match status" value="1"/>
</dbReference>
<dbReference type="GO" id="GO:0097237">
    <property type="term" value="P:cellular response to toxic substance"/>
    <property type="evidence" value="ECO:0007669"/>
    <property type="project" value="UniProtKB-ARBA"/>
</dbReference>
<dbReference type="InterPro" id="IPR023753">
    <property type="entry name" value="FAD/NAD-binding_dom"/>
</dbReference>
<dbReference type="SUPFAM" id="SSF51905">
    <property type="entry name" value="FAD/NAD(P)-binding domain"/>
    <property type="match status" value="1"/>
</dbReference>
<evidence type="ECO:0000259" key="4">
    <source>
        <dbReference type="Pfam" id="PF07992"/>
    </source>
</evidence>
<evidence type="ECO:0000313" key="5">
    <source>
        <dbReference type="EMBL" id="KAK8096263.1"/>
    </source>
</evidence>
<keyword evidence="6" id="KW-1185">Reference proteome</keyword>
<dbReference type="PRINTS" id="PR00368">
    <property type="entry name" value="FADPNR"/>
</dbReference>
<organism evidence="5 6">
    <name type="scientific">Apiospora kogelbergensis</name>
    <dbReference type="NCBI Taxonomy" id="1337665"/>
    <lineage>
        <taxon>Eukaryota</taxon>
        <taxon>Fungi</taxon>
        <taxon>Dikarya</taxon>
        <taxon>Ascomycota</taxon>
        <taxon>Pezizomycotina</taxon>
        <taxon>Sordariomycetes</taxon>
        <taxon>Xylariomycetidae</taxon>
        <taxon>Amphisphaeriales</taxon>
        <taxon>Apiosporaceae</taxon>
        <taxon>Apiospora</taxon>
    </lineage>
</organism>
<dbReference type="InterPro" id="IPR036188">
    <property type="entry name" value="FAD/NAD-bd_sf"/>
</dbReference>
<feature type="domain" description="FAD/NAD(P)-binding" evidence="4">
    <location>
        <begin position="5"/>
        <end position="304"/>
    </location>
</feature>
<dbReference type="InterPro" id="IPR050097">
    <property type="entry name" value="Ferredoxin-NADP_redctase_2"/>
</dbReference>
<keyword evidence="3" id="KW-0560">Oxidoreductase</keyword>
<accession>A0AAW0Q7S3</accession>
<dbReference type="Gene3D" id="3.50.50.60">
    <property type="entry name" value="FAD/NAD(P)-binding domain"/>
    <property type="match status" value="2"/>
</dbReference>
<dbReference type="AlphaFoldDB" id="A0AAW0Q7S3"/>
<proteinExistence type="inferred from homology"/>
<comment type="similarity">
    <text evidence="1">Belongs to the class-II pyridine nucleotide-disulfide oxidoreductase family.</text>
</comment>
<evidence type="ECO:0000256" key="3">
    <source>
        <dbReference type="ARBA" id="ARBA00023002"/>
    </source>
</evidence>
<dbReference type="EMBL" id="JAQQWP010000011">
    <property type="protein sequence ID" value="KAK8096263.1"/>
    <property type="molecule type" value="Genomic_DNA"/>
</dbReference>
<dbReference type="Proteomes" id="UP001392437">
    <property type="component" value="Unassembled WGS sequence"/>
</dbReference>
<evidence type="ECO:0000256" key="2">
    <source>
        <dbReference type="ARBA" id="ARBA00022630"/>
    </source>
</evidence>
<evidence type="ECO:0000313" key="6">
    <source>
        <dbReference type="Proteomes" id="UP001392437"/>
    </source>
</evidence>
<gene>
    <name evidence="5" type="ORF">PG999_014285</name>
</gene>
<keyword evidence="2" id="KW-0285">Flavoprotein</keyword>
<reference evidence="5 6" key="1">
    <citation type="submission" date="2023-01" db="EMBL/GenBank/DDBJ databases">
        <title>Analysis of 21 Apiospora genomes using comparative genomics revels a genus with tremendous synthesis potential of carbohydrate active enzymes and secondary metabolites.</title>
        <authorList>
            <person name="Sorensen T."/>
        </authorList>
    </citation>
    <scope>NUCLEOTIDE SEQUENCE [LARGE SCALE GENOMIC DNA]</scope>
    <source>
        <strain evidence="5 6">CBS 117206</strain>
    </source>
</reference>
<evidence type="ECO:0000256" key="1">
    <source>
        <dbReference type="ARBA" id="ARBA00009333"/>
    </source>
</evidence>
<comment type="caution">
    <text evidence="5">The sequence shown here is derived from an EMBL/GenBank/DDBJ whole genome shotgun (WGS) entry which is preliminary data.</text>
</comment>
<dbReference type="PRINTS" id="PR00469">
    <property type="entry name" value="PNDRDTASEII"/>
</dbReference>
<protein>
    <recommendedName>
        <fullName evidence="4">FAD/NAD(P)-binding domain-containing protein</fullName>
    </recommendedName>
</protein>
<name>A0AAW0Q7S3_9PEZI</name>
<dbReference type="Pfam" id="PF07992">
    <property type="entry name" value="Pyr_redox_2"/>
    <property type="match status" value="1"/>
</dbReference>
<sequence>MELIDVAIIGGGPAGLTAANTVARQLHTAVVYDSGSYRNAGTPHFHMVPTWDHKDPEQFRRAARENILSYYLNGTVRFADVAVVEIEKKSDAHFEVRDANGEVKSFRKVILAVGSSDKLPPIQGFHCLFCHGYEDQSSFTSGVLAVDPVGCALAVHMAMNAAQLTHKVTLYTHGDDAMAAELQASSVVASKLNAQTRKFSVEPRKIRQLLASGGKDPSDPTLEYNPEVVLVEFEDGTTKHEQFLVHSPATAAQGPFVRQLGLETTGAGDIQADYPFWQTSVAGVYAVGDCSTPYKVTPGAIASGCNAAVAVCAEIQAAKYTQQEAAHSASS</sequence>
<dbReference type="GO" id="GO:0016491">
    <property type="term" value="F:oxidoreductase activity"/>
    <property type="evidence" value="ECO:0007669"/>
    <property type="project" value="UniProtKB-KW"/>
</dbReference>